<evidence type="ECO:0000256" key="5">
    <source>
        <dbReference type="ARBA" id="ARBA00022741"/>
    </source>
</evidence>
<evidence type="ECO:0000256" key="8">
    <source>
        <dbReference type="ARBA" id="ARBA00023146"/>
    </source>
</evidence>
<comment type="caution">
    <text evidence="12">The sequence shown here is derived from an EMBL/GenBank/DDBJ whole genome shotgun (WGS) entry which is preliminary data.</text>
</comment>
<dbReference type="PANTHER" id="PTHR42753">
    <property type="entry name" value="MITOCHONDRIAL RIBOSOME PROTEIN L39/PROLYL-TRNA LIGASE FAMILY MEMBER"/>
    <property type="match status" value="1"/>
</dbReference>
<dbReference type="InterPro" id="IPR036754">
    <property type="entry name" value="YbaK/aa-tRNA-synt-asso_dom_sf"/>
</dbReference>
<dbReference type="GO" id="GO:0006433">
    <property type="term" value="P:prolyl-tRNA aminoacylation"/>
    <property type="evidence" value="ECO:0007669"/>
    <property type="project" value="UniProtKB-UniRule"/>
</dbReference>
<dbReference type="GO" id="GO:0002161">
    <property type="term" value="F:aminoacyl-tRNA deacylase activity"/>
    <property type="evidence" value="ECO:0007669"/>
    <property type="project" value="InterPro"/>
</dbReference>
<dbReference type="Pfam" id="PF03129">
    <property type="entry name" value="HGTP_anticodon"/>
    <property type="match status" value="1"/>
</dbReference>
<dbReference type="NCBIfam" id="TIGR00409">
    <property type="entry name" value="proS_fam_II"/>
    <property type="match status" value="1"/>
</dbReference>
<dbReference type="InterPro" id="IPR007214">
    <property type="entry name" value="YbaK/aa-tRNA-synth-assoc-dom"/>
</dbReference>
<dbReference type="GO" id="GO:0005829">
    <property type="term" value="C:cytosol"/>
    <property type="evidence" value="ECO:0007669"/>
    <property type="project" value="TreeGrafter"/>
</dbReference>
<evidence type="ECO:0000259" key="11">
    <source>
        <dbReference type="PROSITE" id="PS50862"/>
    </source>
</evidence>
<evidence type="ECO:0000256" key="7">
    <source>
        <dbReference type="ARBA" id="ARBA00022917"/>
    </source>
</evidence>
<dbReference type="InterPro" id="IPR050062">
    <property type="entry name" value="Pro-tRNA_synthetase"/>
</dbReference>
<dbReference type="EC" id="6.1.1.15" evidence="10"/>
<evidence type="ECO:0000256" key="3">
    <source>
        <dbReference type="ARBA" id="ARBA00022490"/>
    </source>
</evidence>
<comment type="catalytic activity">
    <reaction evidence="9 10">
        <text>tRNA(Pro) + L-proline + ATP = L-prolyl-tRNA(Pro) + AMP + diphosphate</text>
        <dbReference type="Rhea" id="RHEA:14305"/>
        <dbReference type="Rhea" id="RHEA-COMP:9700"/>
        <dbReference type="Rhea" id="RHEA-COMP:9702"/>
        <dbReference type="ChEBI" id="CHEBI:30616"/>
        <dbReference type="ChEBI" id="CHEBI:33019"/>
        <dbReference type="ChEBI" id="CHEBI:60039"/>
        <dbReference type="ChEBI" id="CHEBI:78442"/>
        <dbReference type="ChEBI" id="CHEBI:78532"/>
        <dbReference type="ChEBI" id="CHEBI:456215"/>
        <dbReference type="EC" id="6.1.1.15"/>
    </reaction>
</comment>
<dbReference type="InterPro" id="IPR044140">
    <property type="entry name" value="ProRS_anticodon_short"/>
</dbReference>
<dbReference type="Gene3D" id="3.90.960.10">
    <property type="entry name" value="YbaK/aminoacyl-tRNA synthetase-associated domain"/>
    <property type="match status" value="1"/>
</dbReference>
<evidence type="ECO:0000256" key="2">
    <source>
        <dbReference type="ARBA" id="ARBA00011738"/>
    </source>
</evidence>
<evidence type="ECO:0000256" key="1">
    <source>
        <dbReference type="ARBA" id="ARBA00004496"/>
    </source>
</evidence>
<keyword evidence="6 10" id="KW-0067">ATP-binding</keyword>
<dbReference type="Pfam" id="PF04073">
    <property type="entry name" value="tRNA_edit"/>
    <property type="match status" value="1"/>
</dbReference>
<comment type="domain">
    <text evidence="10">Consists of three domains: the N-terminal catalytic domain, the editing domain and the C-terminal anticodon-binding domain.</text>
</comment>
<comment type="similarity">
    <text evidence="10">Belongs to the class-II aminoacyl-tRNA synthetase family. ProS type 1 subfamily.</text>
</comment>
<dbReference type="InterPro" id="IPR033730">
    <property type="entry name" value="ProRS_core_prok"/>
</dbReference>
<dbReference type="AlphaFoldDB" id="A0A2T4UCU6"/>
<dbReference type="SUPFAM" id="SSF52954">
    <property type="entry name" value="Class II aaRS ABD-related"/>
    <property type="match status" value="1"/>
</dbReference>
<proteinExistence type="inferred from homology"/>
<dbReference type="PRINTS" id="PR01046">
    <property type="entry name" value="TRNASYNTHPRO"/>
</dbReference>
<dbReference type="InterPro" id="IPR023717">
    <property type="entry name" value="Pro-tRNA-Synthase_IIa_type1"/>
</dbReference>
<dbReference type="InterPro" id="IPR006195">
    <property type="entry name" value="aa-tRNA-synth_II"/>
</dbReference>
<dbReference type="CDD" id="cd00861">
    <property type="entry name" value="ProRS_anticodon_short"/>
    <property type="match status" value="1"/>
</dbReference>
<dbReference type="EMBL" id="PYYB01000004">
    <property type="protein sequence ID" value="PTL55046.1"/>
    <property type="molecule type" value="Genomic_DNA"/>
</dbReference>
<keyword evidence="3 10" id="KW-0963">Cytoplasm</keyword>
<reference evidence="12 13" key="1">
    <citation type="submission" date="2018-03" db="EMBL/GenBank/DDBJ databases">
        <title>Aquarubrobacter algicola gen. nov., sp. nov., a novel actinobacterium isolated from shallow eutrophic lake during the end of cyanobacterial harmful algal blooms.</title>
        <authorList>
            <person name="Chun S.J."/>
        </authorList>
    </citation>
    <scope>NUCLEOTIDE SEQUENCE [LARGE SCALE GENOMIC DNA]</scope>
    <source>
        <strain evidence="12 13">Seoho-28</strain>
    </source>
</reference>
<dbReference type="Gene3D" id="3.30.930.10">
    <property type="entry name" value="Bira Bifunctional Protein, Domain 2"/>
    <property type="match status" value="2"/>
</dbReference>
<keyword evidence="8 10" id="KW-0030">Aminoacyl-tRNA synthetase</keyword>
<organism evidence="12 13">
    <name type="scientific">Paraconexibacter algicola</name>
    <dbReference type="NCBI Taxonomy" id="2133960"/>
    <lineage>
        <taxon>Bacteria</taxon>
        <taxon>Bacillati</taxon>
        <taxon>Actinomycetota</taxon>
        <taxon>Thermoleophilia</taxon>
        <taxon>Solirubrobacterales</taxon>
        <taxon>Paraconexibacteraceae</taxon>
        <taxon>Paraconexibacter</taxon>
    </lineage>
</organism>
<evidence type="ECO:0000313" key="12">
    <source>
        <dbReference type="EMBL" id="PTL55046.1"/>
    </source>
</evidence>
<evidence type="ECO:0000256" key="9">
    <source>
        <dbReference type="ARBA" id="ARBA00047671"/>
    </source>
</evidence>
<dbReference type="InterPro" id="IPR002316">
    <property type="entry name" value="Pro-tRNA-ligase_IIa"/>
</dbReference>
<dbReference type="InterPro" id="IPR004500">
    <property type="entry name" value="Pro-tRNA-synth_IIa_bac-type"/>
</dbReference>
<dbReference type="PROSITE" id="PS50862">
    <property type="entry name" value="AA_TRNA_LIGASE_II"/>
    <property type="match status" value="1"/>
</dbReference>
<dbReference type="Gene3D" id="3.40.50.800">
    <property type="entry name" value="Anticodon-binding domain"/>
    <property type="match status" value="1"/>
</dbReference>
<protein>
    <recommendedName>
        <fullName evidence="10">Proline--tRNA ligase</fullName>
        <ecNumber evidence="10">6.1.1.15</ecNumber>
    </recommendedName>
    <alternativeName>
        <fullName evidence="10">Prolyl-tRNA synthetase</fullName>
        <shortName evidence="10">ProRS</shortName>
    </alternativeName>
</protein>
<dbReference type="NCBIfam" id="NF006625">
    <property type="entry name" value="PRK09194.1"/>
    <property type="match status" value="1"/>
</dbReference>
<dbReference type="SUPFAM" id="SSF55826">
    <property type="entry name" value="YbaK/ProRS associated domain"/>
    <property type="match status" value="1"/>
</dbReference>
<evidence type="ECO:0000256" key="4">
    <source>
        <dbReference type="ARBA" id="ARBA00022598"/>
    </source>
</evidence>
<dbReference type="CDD" id="cd04334">
    <property type="entry name" value="ProRS-INS"/>
    <property type="match status" value="1"/>
</dbReference>
<dbReference type="OrthoDB" id="9809052at2"/>
<dbReference type="InterPro" id="IPR002314">
    <property type="entry name" value="aa-tRNA-synt_IIb"/>
</dbReference>
<keyword evidence="5 10" id="KW-0547">Nucleotide-binding</keyword>
<gene>
    <name evidence="10" type="primary">proS</name>
    <name evidence="12" type="ORF">C7Y72_20975</name>
</gene>
<keyword evidence="4 10" id="KW-0436">Ligase</keyword>
<feature type="domain" description="Aminoacyl-transfer RNA synthetases class-II family profile" evidence="11">
    <location>
        <begin position="45"/>
        <end position="460"/>
    </location>
</feature>
<sequence>MTRLSSLLLPTERQPPADAEALSHQLMVRAGLVRQIGAGLWSWLPAGWRVHQKIVQIVREEMDAIGGQEMLMPVLLPAELWKRSGRYDTVGAELMRLRDRKDADMVLAMTHEEAVTFHVAQVVKSYRELPKVLYHFQTKERDEPRPRAGVLRTREFVMKDAYSFDRDQAGLEETYEHHRGAYARIYDRCGLEWVECRSDVGMMGGTMAHEYMAPCAAGEDDVVIAGAYSANLEIASADAQPVELPAPLDAPVRVETPGARTIEAVSSLLGIPHGAQMKSFPVVAGEDRFLLVLVRGDHQISETKLRNHLGAPWRPATEEEIRERLGPPGSLGPVGAQVDVLLDRAVRDDDGASYTTGANEEGVHLQGVRPGRDFGFTRGDVREVVLGDTVDGVPVRIEPAIEIGNIFQLGTRYSEPLGATYLDPDGKQQPVVMGCYGIGPARIAAASVEQFADERGIAWPKAIAPWDVELVSLGKAGSPEREAADALYAELQEAGIEVVYDDRDGGAGAKFADAELLGCPLRLTLGRRSLESGRLEAQGRRGQVDHEEGVPVAGAAEAVQELWATLP</sequence>
<comment type="subcellular location">
    <subcellularLocation>
        <location evidence="1 10">Cytoplasm</location>
    </subcellularLocation>
</comment>
<comment type="function">
    <text evidence="10">Catalyzes the attachment of proline to tRNA(Pro) in a two-step reaction: proline is first activated by ATP to form Pro-AMP and then transferred to the acceptor end of tRNA(Pro). As ProRS can inadvertently accommodate and process non-cognate amino acids such as alanine and cysteine, to avoid such errors it has two additional distinct editing activities against alanine. One activity is designated as 'pretransfer' editing and involves the tRNA(Pro)-independent hydrolysis of activated Ala-AMP. The other activity is designated 'posttransfer' editing and involves deacylation of mischarged Ala-tRNA(Pro). The misacylated Cys-tRNA(Pro) is not edited by ProRS.</text>
</comment>
<dbReference type="SUPFAM" id="SSF55681">
    <property type="entry name" value="Class II aaRS and biotin synthetases"/>
    <property type="match status" value="1"/>
</dbReference>
<dbReference type="Proteomes" id="UP000240739">
    <property type="component" value="Unassembled WGS sequence"/>
</dbReference>
<comment type="subunit">
    <text evidence="2 10">Homodimer.</text>
</comment>
<dbReference type="CDD" id="cd00779">
    <property type="entry name" value="ProRS_core_prok"/>
    <property type="match status" value="1"/>
</dbReference>
<dbReference type="PANTHER" id="PTHR42753:SF2">
    <property type="entry name" value="PROLINE--TRNA LIGASE"/>
    <property type="match status" value="1"/>
</dbReference>
<dbReference type="InterPro" id="IPR004154">
    <property type="entry name" value="Anticodon-bd"/>
</dbReference>
<accession>A0A2T4UCU6</accession>
<dbReference type="Pfam" id="PF00587">
    <property type="entry name" value="tRNA-synt_2b"/>
    <property type="match status" value="1"/>
</dbReference>
<dbReference type="RefSeq" id="WP_107571147.1">
    <property type="nucleotide sequence ID" value="NZ_PYYB01000004.1"/>
</dbReference>
<evidence type="ECO:0000256" key="10">
    <source>
        <dbReference type="HAMAP-Rule" id="MF_01569"/>
    </source>
</evidence>
<dbReference type="InterPro" id="IPR045864">
    <property type="entry name" value="aa-tRNA-synth_II/BPL/LPL"/>
</dbReference>
<keyword evidence="13" id="KW-1185">Reference proteome</keyword>
<dbReference type="GO" id="GO:0005524">
    <property type="term" value="F:ATP binding"/>
    <property type="evidence" value="ECO:0007669"/>
    <property type="project" value="UniProtKB-UniRule"/>
</dbReference>
<dbReference type="GO" id="GO:0004827">
    <property type="term" value="F:proline-tRNA ligase activity"/>
    <property type="evidence" value="ECO:0007669"/>
    <property type="project" value="UniProtKB-UniRule"/>
</dbReference>
<dbReference type="HAMAP" id="MF_01569">
    <property type="entry name" value="Pro_tRNA_synth_type1"/>
    <property type="match status" value="1"/>
</dbReference>
<keyword evidence="7 10" id="KW-0648">Protein biosynthesis</keyword>
<name>A0A2T4UCU6_9ACTN</name>
<evidence type="ECO:0000313" key="13">
    <source>
        <dbReference type="Proteomes" id="UP000240739"/>
    </source>
</evidence>
<dbReference type="InterPro" id="IPR036621">
    <property type="entry name" value="Anticodon-bd_dom_sf"/>
</dbReference>
<evidence type="ECO:0000256" key="6">
    <source>
        <dbReference type="ARBA" id="ARBA00022840"/>
    </source>
</evidence>